<evidence type="ECO:0000256" key="1">
    <source>
        <dbReference type="SAM" id="MobiDB-lite"/>
    </source>
</evidence>
<dbReference type="PANTHER" id="PTHR12834:SF12">
    <property type="entry name" value="SIGNAL RECOGNITION PARTICLE 9 KDA PROTEIN"/>
    <property type="match status" value="1"/>
</dbReference>
<sequence>MEKTMEDGEKDEEIKPRGEAWEMRVRDIPGDEREGLPPEKMLCDWLPPEVEHSVAASVNLCHQSFYFSQCLKFKTDQAQDAKKMEKLNNIFFTLMARGPEVDISEVTGKEAMEVQPAKKGRGRKQ</sequence>
<dbReference type="GO" id="GO:0006614">
    <property type="term" value="P:SRP-dependent cotranslational protein targeting to membrane"/>
    <property type="evidence" value="ECO:0007669"/>
    <property type="project" value="InterPro"/>
</dbReference>
<dbReference type="Gene3D" id="3.30.720.10">
    <property type="entry name" value="Signal recognition particle alu RNA binding heterodimer, srp9/1"/>
    <property type="match status" value="1"/>
</dbReference>
<gene>
    <name evidence="2" type="primary">SRP9_1</name>
    <name evidence="2" type="ORF">CK203_096331</name>
</gene>
<dbReference type="Proteomes" id="UP000288805">
    <property type="component" value="Unassembled WGS sequence"/>
</dbReference>
<dbReference type="InterPro" id="IPR039914">
    <property type="entry name" value="SRP9-like"/>
</dbReference>
<protein>
    <submittedName>
        <fullName evidence="2">Signal recognition particle 9 kDa protein</fullName>
    </submittedName>
</protein>
<organism evidence="2 3">
    <name type="scientific">Vitis vinifera</name>
    <name type="common">Grape</name>
    <dbReference type="NCBI Taxonomy" id="29760"/>
    <lineage>
        <taxon>Eukaryota</taxon>
        <taxon>Viridiplantae</taxon>
        <taxon>Streptophyta</taxon>
        <taxon>Embryophyta</taxon>
        <taxon>Tracheophyta</taxon>
        <taxon>Spermatophyta</taxon>
        <taxon>Magnoliopsida</taxon>
        <taxon>eudicotyledons</taxon>
        <taxon>Gunneridae</taxon>
        <taxon>Pentapetalae</taxon>
        <taxon>rosids</taxon>
        <taxon>Vitales</taxon>
        <taxon>Vitaceae</taxon>
        <taxon>Viteae</taxon>
        <taxon>Vitis</taxon>
    </lineage>
</organism>
<evidence type="ECO:0000313" key="3">
    <source>
        <dbReference type="Proteomes" id="UP000288805"/>
    </source>
</evidence>
<dbReference type="GO" id="GO:0048500">
    <property type="term" value="C:signal recognition particle"/>
    <property type="evidence" value="ECO:0007669"/>
    <property type="project" value="InterPro"/>
</dbReference>
<proteinExistence type="predicted"/>
<dbReference type="GO" id="GO:0008312">
    <property type="term" value="F:7S RNA binding"/>
    <property type="evidence" value="ECO:0007669"/>
    <property type="project" value="InterPro"/>
</dbReference>
<dbReference type="AlphaFoldDB" id="A0A438F5R1"/>
<comment type="caution">
    <text evidence="2">The sequence shown here is derived from an EMBL/GenBank/DDBJ whole genome shotgun (WGS) entry which is preliminary data.</text>
</comment>
<reference evidence="2 3" key="1">
    <citation type="journal article" date="2018" name="PLoS Genet.">
        <title>Population sequencing reveals clonal diversity and ancestral inbreeding in the grapevine cultivar Chardonnay.</title>
        <authorList>
            <person name="Roach M.J."/>
            <person name="Johnson D.L."/>
            <person name="Bohlmann J."/>
            <person name="van Vuuren H.J."/>
            <person name="Jones S.J."/>
            <person name="Pretorius I.S."/>
            <person name="Schmidt S.A."/>
            <person name="Borneman A.R."/>
        </authorList>
    </citation>
    <scope>NUCLEOTIDE SEQUENCE [LARGE SCALE GENOMIC DNA]</scope>
    <source>
        <strain evidence="3">cv. Chardonnay</strain>
        <tissue evidence="2">Leaf</tissue>
    </source>
</reference>
<feature type="region of interest" description="Disordered" evidence="1">
    <location>
        <begin position="1"/>
        <end position="21"/>
    </location>
</feature>
<dbReference type="SUPFAM" id="SSF54762">
    <property type="entry name" value="Signal recognition particle alu RNA binding heterodimer, SRP9/14"/>
    <property type="match status" value="1"/>
</dbReference>
<name>A0A438F5R1_VITVI</name>
<dbReference type="EMBL" id="QGNW01001123">
    <property type="protein sequence ID" value="RVW54952.1"/>
    <property type="molecule type" value="Genomic_DNA"/>
</dbReference>
<evidence type="ECO:0000313" key="2">
    <source>
        <dbReference type="EMBL" id="RVW54952.1"/>
    </source>
</evidence>
<accession>A0A438F5R1</accession>
<dbReference type="InterPro" id="IPR009018">
    <property type="entry name" value="Signal_recog_particle_SRP9/14"/>
</dbReference>
<dbReference type="PANTHER" id="PTHR12834">
    <property type="entry name" value="SIGNAL RECOGNITION PARTICLE 9 KDA PROTEIN"/>
    <property type="match status" value="1"/>
</dbReference>